<protein>
    <submittedName>
        <fullName evidence="10">Uncharacterized protein</fullName>
    </submittedName>
</protein>
<dbReference type="SUPFAM" id="SSF82199">
    <property type="entry name" value="SET domain"/>
    <property type="match status" value="1"/>
</dbReference>
<feature type="region of interest" description="Disordered" evidence="6">
    <location>
        <begin position="186"/>
        <end position="219"/>
    </location>
</feature>
<feature type="compositionally biased region" description="Low complexity" evidence="6">
    <location>
        <begin position="31"/>
        <end position="40"/>
    </location>
</feature>
<reference evidence="10 11" key="1">
    <citation type="submission" date="2021-07" db="EMBL/GenBank/DDBJ databases">
        <title>The Aristolochia fimbriata genome: insights into angiosperm evolution, floral development and chemical biosynthesis.</title>
        <authorList>
            <person name="Jiao Y."/>
        </authorList>
    </citation>
    <scope>NUCLEOTIDE SEQUENCE [LARGE SCALE GENOMIC DNA]</scope>
    <source>
        <strain evidence="10">IBCAS-2021</strain>
        <tissue evidence="10">Leaf</tissue>
    </source>
</reference>
<dbReference type="SMART" id="SM00466">
    <property type="entry name" value="SRA"/>
    <property type="match status" value="1"/>
</dbReference>
<feature type="compositionally biased region" description="Basic and acidic residues" evidence="6">
    <location>
        <begin position="95"/>
        <end position="110"/>
    </location>
</feature>
<dbReference type="InterPro" id="IPR003105">
    <property type="entry name" value="SRA_YDG"/>
</dbReference>
<dbReference type="GO" id="GO:0005694">
    <property type="term" value="C:chromosome"/>
    <property type="evidence" value="ECO:0007669"/>
    <property type="project" value="UniProtKB-SubCell"/>
</dbReference>
<dbReference type="GO" id="GO:0003690">
    <property type="term" value="F:double-stranded DNA binding"/>
    <property type="evidence" value="ECO:0007669"/>
    <property type="project" value="TreeGrafter"/>
</dbReference>
<dbReference type="InterPro" id="IPR007728">
    <property type="entry name" value="Pre-SET_dom"/>
</dbReference>
<feature type="domain" description="Pre-SET" evidence="8">
    <location>
        <begin position="473"/>
        <end position="535"/>
    </location>
</feature>
<dbReference type="Proteomes" id="UP000825729">
    <property type="component" value="Unassembled WGS sequence"/>
</dbReference>
<dbReference type="GO" id="GO:0008270">
    <property type="term" value="F:zinc ion binding"/>
    <property type="evidence" value="ECO:0007669"/>
    <property type="project" value="InterPro"/>
</dbReference>
<feature type="domain" description="SET" evidence="7">
    <location>
        <begin position="538"/>
        <end position="686"/>
    </location>
</feature>
<dbReference type="Gene3D" id="2.170.270.10">
    <property type="entry name" value="SET domain"/>
    <property type="match status" value="1"/>
</dbReference>
<feature type="compositionally biased region" description="Basic and acidic residues" evidence="6">
    <location>
        <begin position="118"/>
        <end position="133"/>
    </location>
</feature>
<evidence type="ECO:0000259" key="8">
    <source>
        <dbReference type="PROSITE" id="PS50867"/>
    </source>
</evidence>
<feature type="compositionally biased region" description="Polar residues" evidence="6">
    <location>
        <begin position="58"/>
        <end position="72"/>
    </location>
</feature>
<keyword evidence="11" id="KW-1185">Reference proteome</keyword>
<feature type="region of interest" description="Disordered" evidence="6">
    <location>
        <begin position="1"/>
        <end position="152"/>
    </location>
</feature>
<dbReference type="Gene3D" id="2.30.280.10">
    <property type="entry name" value="SRA-YDG"/>
    <property type="match status" value="1"/>
</dbReference>
<evidence type="ECO:0000256" key="6">
    <source>
        <dbReference type="SAM" id="MobiDB-lite"/>
    </source>
</evidence>
<evidence type="ECO:0000256" key="4">
    <source>
        <dbReference type="ARBA" id="ARBA00023242"/>
    </source>
</evidence>
<dbReference type="GO" id="GO:0005634">
    <property type="term" value="C:nucleus"/>
    <property type="evidence" value="ECO:0007669"/>
    <property type="project" value="UniProtKB-SubCell"/>
</dbReference>
<dbReference type="AlphaFoldDB" id="A0AAV7DU90"/>
<evidence type="ECO:0000256" key="3">
    <source>
        <dbReference type="ARBA" id="ARBA00022853"/>
    </source>
</evidence>
<comment type="subcellular location">
    <subcellularLocation>
        <location evidence="1">Chromosome</location>
    </subcellularLocation>
    <subcellularLocation>
        <location evidence="5">Nucleus</location>
    </subcellularLocation>
</comment>
<name>A0AAV7DU90_ARIFI</name>
<dbReference type="PANTHER" id="PTHR45660:SF94">
    <property type="entry name" value="HISTONE-LYSINE N-METHYLTRANSFERASE, H3 LYSINE-9 SPECIFIC SUVH4"/>
    <property type="match status" value="1"/>
</dbReference>
<dbReference type="PROSITE" id="PS51575">
    <property type="entry name" value="SAM_MT43_SUVAR39_2"/>
    <property type="match status" value="1"/>
</dbReference>
<keyword evidence="2" id="KW-0158">Chromosome</keyword>
<keyword evidence="3" id="KW-0156">Chromatin regulator</keyword>
<evidence type="ECO:0000313" key="11">
    <source>
        <dbReference type="Proteomes" id="UP000825729"/>
    </source>
</evidence>
<dbReference type="InterPro" id="IPR015947">
    <property type="entry name" value="PUA-like_sf"/>
</dbReference>
<feature type="compositionally biased region" description="Polar residues" evidence="6">
    <location>
        <begin position="198"/>
        <end position="208"/>
    </location>
</feature>
<dbReference type="Pfam" id="PF05033">
    <property type="entry name" value="Pre-SET"/>
    <property type="match status" value="1"/>
</dbReference>
<dbReference type="GO" id="GO:0042054">
    <property type="term" value="F:histone methyltransferase activity"/>
    <property type="evidence" value="ECO:0007669"/>
    <property type="project" value="InterPro"/>
</dbReference>
<evidence type="ECO:0000256" key="1">
    <source>
        <dbReference type="ARBA" id="ARBA00004286"/>
    </source>
</evidence>
<dbReference type="InterPro" id="IPR025794">
    <property type="entry name" value="H3-K9-MeTrfase_plant"/>
</dbReference>
<dbReference type="Pfam" id="PF00856">
    <property type="entry name" value="SET"/>
    <property type="match status" value="1"/>
</dbReference>
<sequence>MEAASTFPVGSRSTGSCRPSPGKASARNGGVEESSIVSEVPSADVEVEGEAAGVTVTKTVSQRVQRMISSEGSGRRFSPRLQTKDRVDYSLGKKNPCDAERSLKRKRDDSSGNLEPKANMEDSNDVRSSEHHNSFPSGNTDDQMEDNGSDSVNVLTGRSAYARVKETLRIFNTYYLHCVQEEEKRCRKVESNSKRSAKASQSKGTNAYAQDVRGPSKRPDLKAMTKMVGSNEILYPKRIGALEGIDVGHQFFSRAEMVAVGLHSHWLKGIDYVRTDYSKLEEFKSYTLPLAVSIVISGQYEDDLDNLDEVVYTGEGGNNLLGNKSQMQDQDLTKGNLALKNSMEQNTPVRVTRGHASDYSYVGKVYTYDGLYKVVNYWAEEGVSGFTVFKYKLRRLEGQPALTTNQVQFSRATIPRTLADIRGLVCEDISKGQEAFPIPATNLVDVPPVPPTGYEYCKFLHVRENVEIPPAANGCNCKGHCVDPKVCACASLNGTEFPYVHRNGGRLVEPKPVVFECGPNCGCGSDCVNRTSQQGLRYRLEVYRTPNKGWAVRSWDPIPAGAPICEYAGILMRTDDLDSVVQDSFVFEIDCLQTMKGLNGRERRIGSVSVHANAHFERDDDKITETDYCIDAGPAGNVARFINHSCQPNLFVQCVLSAHHDIKQARILLFAAENIPPLQVITLYPLLNSLVFLGICYKQVITATTLKKKSKERFYNKQTLENSQSNIN</sequence>
<feature type="domain" description="YDG" evidence="9">
    <location>
        <begin position="240"/>
        <end position="395"/>
    </location>
</feature>
<comment type="caution">
    <text evidence="10">The sequence shown here is derived from an EMBL/GenBank/DDBJ whole genome shotgun (WGS) entry which is preliminary data.</text>
</comment>
<dbReference type="SUPFAM" id="SSF88697">
    <property type="entry name" value="PUA domain-like"/>
    <property type="match status" value="1"/>
</dbReference>
<dbReference type="SMART" id="SM00468">
    <property type="entry name" value="PreSET"/>
    <property type="match status" value="1"/>
</dbReference>
<dbReference type="Pfam" id="PF02182">
    <property type="entry name" value="SAD_SRA"/>
    <property type="match status" value="1"/>
</dbReference>
<dbReference type="InterPro" id="IPR046341">
    <property type="entry name" value="SET_dom_sf"/>
</dbReference>
<evidence type="ECO:0000256" key="5">
    <source>
        <dbReference type="PROSITE-ProRule" id="PRU00358"/>
    </source>
</evidence>
<accession>A0AAV7DU90</accession>
<dbReference type="PANTHER" id="PTHR45660">
    <property type="entry name" value="HISTONE-LYSINE N-METHYLTRANSFERASE SETMAR"/>
    <property type="match status" value="1"/>
</dbReference>
<evidence type="ECO:0000256" key="2">
    <source>
        <dbReference type="ARBA" id="ARBA00022454"/>
    </source>
</evidence>
<dbReference type="EMBL" id="JAINDJ010000008">
    <property type="protein sequence ID" value="KAG9439844.1"/>
    <property type="molecule type" value="Genomic_DNA"/>
</dbReference>
<evidence type="ECO:0000259" key="7">
    <source>
        <dbReference type="PROSITE" id="PS50280"/>
    </source>
</evidence>
<organism evidence="10 11">
    <name type="scientific">Aristolochia fimbriata</name>
    <name type="common">White veined hardy Dutchman's pipe vine</name>
    <dbReference type="NCBI Taxonomy" id="158543"/>
    <lineage>
        <taxon>Eukaryota</taxon>
        <taxon>Viridiplantae</taxon>
        <taxon>Streptophyta</taxon>
        <taxon>Embryophyta</taxon>
        <taxon>Tracheophyta</taxon>
        <taxon>Spermatophyta</taxon>
        <taxon>Magnoliopsida</taxon>
        <taxon>Magnoliidae</taxon>
        <taxon>Piperales</taxon>
        <taxon>Aristolochiaceae</taxon>
        <taxon>Aristolochia</taxon>
    </lineage>
</organism>
<dbReference type="PROSITE" id="PS50280">
    <property type="entry name" value="SET"/>
    <property type="match status" value="1"/>
</dbReference>
<dbReference type="PROSITE" id="PS51015">
    <property type="entry name" value="YDG"/>
    <property type="match status" value="1"/>
</dbReference>
<dbReference type="InterPro" id="IPR001214">
    <property type="entry name" value="SET_dom"/>
</dbReference>
<gene>
    <name evidence="10" type="ORF">H6P81_020009</name>
</gene>
<dbReference type="PROSITE" id="PS50867">
    <property type="entry name" value="PRE_SET"/>
    <property type="match status" value="1"/>
</dbReference>
<dbReference type="InterPro" id="IPR036987">
    <property type="entry name" value="SRA-YDG_sf"/>
</dbReference>
<keyword evidence="4 5" id="KW-0539">Nucleus</keyword>
<evidence type="ECO:0000259" key="9">
    <source>
        <dbReference type="PROSITE" id="PS51015"/>
    </source>
</evidence>
<proteinExistence type="predicted"/>
<evidence type="ECO:0000313" key="10">
    <source>
        <dbReference type="EMBL" id="KAG9439844.1"/>
    </source>
</evidence>
<dbReference type="InterPro" id="IPR051357">
    <property type="entry name" value="H3K9_HMTase_SUVAR3-9"/>
</dbReference>
<dbReference type="SMART" id="SM00317">
    <property type="entry name" value="SET"/>
    <property type="match status" value="1"/>
</dbReference>